<evidence type="ECO:0000256" key="1">
    <source>
        <dbReference type="SAM" id="MobiDB-lite"/>
    </source>
</evidence>
<dbReference type="EMBL" id="CP007122">
    <property type="protein sequence ID" value="AHJ34450.1"/>
    <property type="molecule type" value="Genomic_DNA"/>
</dbReference>
<proteinExistence type="predicted"/>
<feature type="region of interest" description="Disordered" evidence="1">
    <location>
        <begin position="1"/>
        <end position="29"/>
    </location>
</feature>
<dbReference type="Proteomes" id="UP000019441">
    <property type="component" value="Chromosome"/>
</dbReference>
<evidence type="ECO:0000313" key="2">
    <source>
        <dbReference type="EMBL" id="AHJ34450.1"/>
    </source>
</evidence>
<reference evidence="2 3" key="1">
    <citation type="journal article" date="2014" name="Genome Announc.">
        <title>Whole Genome Sequence of the Probiotic Strain Lactobacillus paracasei N1115, Isolated from Traditional Chinese Fermented Milk.</title>
        <authorList>
            <person name="Wang S."/>
            <person name="Zhu H."/>
            <person name="He F."/>
            <person name="Luo Y."/>
            <person name="Kang Z."/>
            <person name="Lu C."/>
            <person name="Feng L."/>
            <person name="Lu X."/>
            <person name="Xue Y."/>
            <person name="Wang H."/>
        </authorList>
    </citation>
    <scope>NUCLEOTIDE SEQUENCE [LARGE SCALE GENOMIC DNA]</scope>
    <source>
        <strain evidence="2 3">N1115</strain>
    </source>
</reference>
<protein>
    <submittedName>
        <fullName evidence="2">Uncharacterized protein</fullName>
    </submittedName>
</protein>
<name>A0A806LBL4_LACPA</name>
<feature type="compositionally biased region" description="Polar residues" evidence="1">
    <location>
        <begin position="1"/>
        <end position="13"/>
    </location>
</feature>
<accession>A0A806LBL4</accession>
<organism evidence="2 3">
    <name type="scientific">Lacticaseibacillus paracasei N1115</name>
    <dbReference type="NCBI Taxonomy" id="1446494"/>
    <lineage>
        <taxon>Bacteria</taxon>
        <taxon>Bacillati</taxon>
        <taxon>Bacillota</taxon>
        <taxon>Bacilli</taxon>
        <taxon>Lactobacillales</taxon>
        <taxon>Lactobacillaceae</taxon>
        <taxon>Lacticaseibacillus</taxon>
    </lineage>
</organism>
<dbReference type="KEGG" id="lpq:AF91_09730"/>
<evidence type="ECO:0000313" key="3">
    <source>
        <dbReference type="Proteomes" id="UP000019441"/>
    </source>
</evidence>
<dbReference type="AlphaFoldDB" id="A0A806LBL4"/>
<sequence length="29" mass="3428">MTNQFVNKQQTKTGDPFPPQRRLKGHLLF</sequence>
<gene>
    <name evidence="2" type="ORF">AF91_09730</name>
</gene>